<feature type="domain" description="Mur ligase central" evidence="14">
    <location>
        <begin position="109"/>
        <end position="294"/>
    </location>
</feature>
<dbReference type="Proteomes" id="UP000255367">
    <property type="component" value="Unassembled WGS sequence"/>
</dbReference>
<protein>
    <recommendedName>
        <fullName evidence="10 11">UDP-N-acetylmuramoyl-tripeptide--D-alanyl-D-alanine ligase</fullName>
        <ecNumber evidence="10 11">6.3.2.10</ecNumber>
    </recommendedName>
    <alternativeName>
        <fullName evidence="10">D-alanyl-D-alanine-adding enzyme</fullName>
    </alternativeName>
</protein>
<dbReference type="GO" id="GO:0047480">
    <property type="term" value="F:UDP-N-acetylmuramoyl-tripeptide-D-alanyl-D-alanine ligase activity"/>
    <property type="evidence" value="ECO:0007669"/>
    <property type="project" value="UniProtKB-UniRule"/>
</dbReference>
<evidence type="ECO:0000256" key="7">
    <source>
        <dbReference type="ARBA" id="ARBA00022984"/>
    </source>
</evidence>
<dbReference type="GO" id="GO:0008766">
    <property type="term" value="F:UDP-N-acetylmuramoylalanyl-D-glutamyl-2,6-diaminopimelate-D-alanyl-D-alanine ligase activity"/>
    <property type="evidence" value="ECO:0007669"/>
    <property type="project" value="RHEA"/>
</dbReference>
<keyword evidence="1 10" id="KW-0963">Cytoplasm</keyword>
<evidence type="ECO:0000259" key="13">
    <source>
        <dbReference type="Pfam" id="PF02875"/>
    </source>
</evidence>
<comment type="function">
    <text evidence="10 11">Involved in cell wall formation. Catalyzes the final step in the synthesis of UDP-N-acetylmuramoyl-pentapeptide, the precursor of murein.</text>
</comment>
<gene>
    <name evidence="10 15" type="primary">murF</name>
    <name evidence="15" type="ORF">NCTC12020_00153</name>
</gene>
<evidence type="ECO:0000259" key="14">
    <source>
        <dbReference type="Pfam" id="PF08245"/>
    </source>
</evidence>
<dbReference type="Pfam" id="PF01225">
    <property type="entry name" value="Mur_ligase"/>
    <property type="match status" value="1"/>
</dbReference>
<feature type="domain" description="Mur ligase N-terminal catalytic" evidence="12">
    <location>
        <begin position="28"/>
        <end position="74"/>
    </location>
</feature>
<feature type="binding site" evidence="10">
    <location>
        <begin position="111"/>
        <end position="117"/>
    </location>
    <ligand>
        <name>ATP</name>
        <dbReference type="ChEBI" id="CHEBI:30616"/>
    </ligand>
</feature>
<dbReference type="OrthoDB" id="9801978at2"/>
<keyword evidence="4 10" id="KW-0547">Nucleotide-binding</keyword>
<keyword evidence="7 10" id="KW-0573">Peptidoglycan synthesis</keyword>
<keyword evidence="2 10" id="KW-0436">Ligase</keyword>
<proteinExistence type="inferred from homology"/>
<keyword evidence="3 10" id="KW-0132">Cell division</keyword>
<dbReference type="RefSeq" id="WP_115309432.1">
    <property type="nucleotide sequence ID" value="NZ_UHIO01000001.1"/>
</dbReference>
<evidence type="ECO:0000256" key="11">
    <source>
        <dbReference type="RuleBase" id="RU004136"/>
    </source>
</evidence>
<dbReference type="InterPro" id="IPR036615">
    <property type="entry name" value="Mur_ligase_C_dom_sf"/>
</dbReference>
<dbReference type="SUPFAM" id="SSF53244">
    <property type="entry name" value="MurD-like peptide ligases, peptide-binding domain"/>
    <property type="match status" value="1"/>
</dbReference>
<evidence type="ECO:0000256" key="10">
    <source>
        <dbReference type="HAMAP-Rule" id="MF_02019"/>
    </source>
</evidence>
<keyword evidence="9 10" id="KW-0961">Cell wall biogenesis/degradation</keyword>
<dbReference type="InterPro" id="IPR036565">
    <property type="entry name" value="Mur-like_cat_sf"/>
</dbReference>
<dbReference type="UniPathway" id="UPA00219"/>
<comment type="subcellular location">
    <subcellularLocation>
        <location evidence="10 11">Cytoplasm</location>
    </subcellularLocation>
</comment>
<dbReference type="GO" id="GO:0005524">
    <property type="term" value="F:ATP binding"/>
    <property type="evidence" value="ECO:0007669"/>
    <property type="project" value="UniProtKB-UniRule"/>
</dbReference>
<dbReference type="InterPro" id="IPR013221">
    <property type="entry name" value="Mur_ligase_cen"/>
</dbReference>
<keyword evidence="8 10" id="KW-0131">Cell cycle</keyword>
<evidence type="ECO:0000256" key="2">
    <source>
        <dbReference type="ARBA" id="ARBA00022598"/>
    </source>
</evidence>
<sequence>MAQFTLQEVLTVTGGTYAGESTKQVVFTNVSTDTRTIEEGSLFVALTGDTFDGHDFLSQAMSKGALGALVSKGRAEAGLICIEVESPLLAYQQLANYHRRRFDIPVVAVTGSSGKTTTKEMIGAVLSAKFNVLKTEKNFNNEIGLPKTLLQLTENHEACVVEMGMRGLGQIDELARIAEPTVGVITNVGNSHIELLGSRENIGKAKSELIRHIPPEGTAILNEDDDLVRPMASLTEGKTIFYGIKENVTVSGFQLRYKKDGIKFTCRCFDEVFDIFLPMIGDHNVYDALAAIAVGRALGVPSQKIAKALGNFKGIPMRQEIVSFGDMVVLNDAYNANPASMAESIKALGQLDGKRKIAMLGDMLELGAYSEANHREIGRLLVDEGYDQVYTFGEAAKYIAREAKASGIRVAKICDSHLDIVNAYWDERAKGDVILVKGSRGLRMERVVTELTDRESLK</sequence>
<dbReference type="Pfam" id="PF08245">
    <property type="entry name" value="Mur_ligase_M"/>
    <property type="match status" value="1"/>
</dbReference>
<dbReference type="InterPro" id="IPR000713">
    <property type="entry name" value="Mur_ligase_N"/>
</dbReference>
<dbReference type="EC" id="6.3.2.10" evidence="10 11"/>
<dbReference type="NCBIfam" id="TIGR01143">
    <property type="entry name" value="murF"/>
    <property type="match status" value="1"/>
</dbReference>
<dbReference type="InterPro" id="IPR004101">
    <property type="entry name" value="Mur_ligase_C"/>
</dbReference>
<name>A0A380NFK6_9FIRM</name>
<accession>A0A380NFK6</accession>
<dbReference type="PANTHER" id="PTHR43024:SF1">
    <property type="entry name" value="UDP-N-ACETYLMURAMOYL-TRIPEPTIDE--D-ALANYL-D-ALANINE LIGASE"/>
    <property type="match status" value="1"/>
</dbReference>
<dbReference type="Gene3D" id="3.40.1190.10">
    <property type="entry name" value="Mur-like, catalytic domain"/>
    <property type="match status" value="1"/>
</dbReference>
<comment type="catalytic activity">
    <reaction evidence="10 11">
        <text>D-alanyl-D-alanine + UDP-N-acetyl-alpha-D-muramoyl-L-alanyl-gamma-D-glutamyl-meso-2,6-diaminopimelate + ATP = UDP-N-acetyl-alpha-D-muramoyl-L-alanyl-gamma-D-glutamyl-meso-2,6-diaminopimeloyl-D-alanyl-D-alanine + ADP + phosphate + H(+)</text>
        <dbReference type="Rhea" id="RHEA:28374"/>
        <dbReference type="ChEBI" id="CHEBI:15378"/>
        <dbReference type="ChEBI" id="CHEBI:30616"/>
        <dbReference type="ChEBI" id="CHEBI:43474"/>
        <dbReference type="ChEBI" id="CHEBI:57822"/>
        <dbReference type="ChEBI" id="CHEBI:61386"/>
        <dbReference type="ChEBI" id="CHEBI:83905"/>
        <dbReference type="ChEBI" id="CHEBI:456216"/>
        <dbReference type="EC" id="6.3.2.10"/>
    </reaction>
</comment>
<dbReference type="GO" id="GO:0071555">
    <property type="term" value="P:cell wall organization"/>
    <property type="evidence" value="ECO:0007669"/>
    <property type="project" value="UniProtKB-KW"/>
</dbReference>
<comment type="similarity">
    <text evidence="10">Belongs to the MurCDEF family. MurF subfamily.</text>
</comment>
<dbReference type="Gene3D" id="3.40.1390.10">
    <property type="entry name" value="MurE/MurF, N-terminal domain"/>
    <property type="match status" value="1"/>
</dbReference>
<evidence type="ECO:0000256" key="3">
    <source>
        <dbReference type="ARBA" id="ARBA00022618"/>
    </source>
</evidence>
<keyword evidence="6 10" id="KW-0133">Cell shape</keyword>
<dbReference type="GO" id="GO:0009252">
    <property type="term" value="P:peptidoglycan biosynthetic process"/>
    <property type="evidence" value="ECO:0007669"/>
    <property type="project" value="UniProtKB-UniRule"/>
</dbReference>
<dbReference type="Gene3D" id="3.90.190.20">
    <property type="entry name" value="Mur ligase, C-terminal domain"/>
    <property type="match status" value="1"/>
</dbReference>
<evidence type="ECO:0000256" key="6">
    <source>
        <dbReference type="ARBA" id="ARBA00022960"/>
    </source>
</evidence>
<dbReference type="PANTHER" id="PTHR43024">
    <property type="entry name" value="UDP-N-ACETYLMURAMOYL-TRIPEPTIDE--D-ALANYL-D-ALANINE LIGASE"/>
    <property type="match status" value="1"/>
</dbReference>
<feature type="domain" description="Mur ligase C-terminal" evidence="13">
    <location>
        <begin position="318"/>
        <end position="440"/>
    </location>
</feature>
<evidence type="ECO:0000313" key="15">
    <source>
        <dbReference type="EMBL" id="SUP39864.1"/>
    </source>
</evidence>
<dbReference type="EMBL" id="UHIO01000001">
    <property type="protein sequence ID" value="SUP39864.1"/>
    <property type="molecule type" value="Genomic_DNA"/>
</dbReference>
<evidence type="ECO:0000256" key="8">
    <source>
        <dbReference type="ARBA" id="ARBA00023306"/>
    </source>
</evidence>
<evidence type="ECO:0000256" key="5">
    <source>
        <dbReference type="ARBA" id="ARBA00022840"/>
    </source>
</evidence>
<organism evidence="15 16">
    <name type="scientific">Veillonella criceti</name>
    <dbReference type="NCBI Taxonomy" id="103891"/>
    <lineage>
        <taxon>Bacteria</taxon>
        <taxon>Bacillati</taxon>
        <taxon>Bacillota</taxon>
        <taxon>Negativicutes</taxon>
        <taxon>Veillonellales</taxon>
        <taxon>Veillonellaceae</taxon>
        <taxon>Veillonella</taxon>
    </lineage>
</organism>
<dbReference type="InterPro" id="IPR035911">
    <property type="entry name" value="MurE/MurF_N"/>
</dbReference>
<dbReference type="AlphaFoldDB" id="A0A380NFK6"/>
<comment type="pathway">
    <text evidence="10 11">Cell wall biogenesis; peptidoglycan biosynthesis.</text>
</comment>
<dbReference type="HAMAP" id="MF_02019">
    <property type="entry name" value="MurF"/>
    <property type="match status" value="1"/>
</dbReference>
<keyword evidence="5 10" id="KW-0067">ATP-binding</keyword>
<reference evidence="15 16" key="1">
    <citation type="submission" date="2018-06" db="EMBL/GenBank/DDBJ databases">
        <authorList>
            <consortium name="Pathogen Informatics"/>
            <person name="Doyle S."/>
        </authorList>
    </citation>
    <scope>NUCLEOTIDE SEQUENCE [LARGE SCALE GENOMIC DNA]</scope>
    <source>
        <strain evidence="15 16">NCTC12020</strain>
    </source>
</reference>
<evidence type="ECO:0000259" key="12">
    <source>
        <dbReference type="Pfam" id="PF01225"/>
    </source>
</evidence>
<dbReference type="GO" id="GO:0051301">
    <property type="term" value="P:cell division"/>
    <property type="evidence" value="ECO:0007669"/>
    <property type="project" value="UniProtKB-KW"/>
</dbReference>
<evidence type="ECO:0000256" key="4">
    <source>
        <dbReference type="ARBA" id="ARBA00022741"/>
    </source>
</evidence>
<dbReference type="Pfam" id="PF02875">
    <property type="entry name" value="Mur_ligase_C"/>
    <property type="match status" value="1"/>
</dbReference>
<evidence type="ECO:0000256" key="1">
    <source>
        <dbReference type="ARBA" id="ARBA00022490"/>
    </source>
</evidence>
<dbReference type="InterPro" id="IPR051046">
    <property type="entry name" value="MurCDEF_CellWall_CoF430Synth"/>
</dbReference>
<dbReference type="GO" id="GO:0005737">
    <property type="term" value="C:cytoplasm"/>
    <property type="evidence" value="ECO:0007669"/>
    <property type="project" value="UniProtKB-SubCell"/>
</dbReference>
<dbReference type="InterPro" id="IPR005863">
    <property type="entry name" value="UDP-N-AcMur_synth"/>
</dbReference>
<evidence type="ECO:0000256" key="9">
    <source>
        <dbReference type="ARBA" id="ARBA00023316"/>
    </source>
</evidence>
<keyword evidence="16" id="KW-1185">Reference proteome</keyword>
<dbReference type="SUPFAM" id="SSF63418">
    <property type="entry name" value="MurE/MurF N-terminal domain"/>
    <property type="match status" value="1"/>
</dbReference>
<dbReference type="SUPFAM" id="SSF53623">
    <property type="entry name" value="MurD-like peptide ligases, catalytic domain"/>
    <property type="match status" value="1"/>
</dbReference>
<evidence type="ECO:0000313" key="16">
    <source>
        <dbReference type="Proteomes" id="UP000255367"/>
    </source>
</evidence>
<dbReference type="GO" id="GO:0008360">
    <property type="term" value="P:regulation of cell shape"/>
    <property type="evidence" value="ECO:0007669"/>
    <property type="project" value="UniProtKB-KW"/>
</dbReference>